<dbReference type="Proteomes" id="UP000307768">
    <property type="component" value="Unassembled WGS sequence"/>
</dbReference>
<evidence type="ECO:0000256" key="1">
    <source>
        <dbReference type="SAM" id="Phobius"/>
    </source>
</evidence>
<feature type="transmembrane region" description="Helical" evidence="1">
    <location>
        <begin position="12"/>
        <end position="30"/>
    </location>
</feature>
<protein>
    <submittedName>
        <fullName evidence="2">Uncharacterized protein</fullName>
    </submittedName>
</protein>
<dbReference type="RefSeq" id="WP_149771235.1">
    <property type="nucleotide sequence ID" value="NZ_VDFQ02000006.1"/>
</dbReference>
<comment type="caution">
    <text evidence="2">The sequence shown here is derived from an EMBL/GenBank/DDBJ whole genome shotgun (WGS) entry which is preliminary data.</text>
</comment>
<keyword evidence="1" id="KW-1133">Transmembrane helix</keyword>
<reference evidence="2 3" key="1">
    <citation type="submission" date="2019-09" db="EMBL/GenBank/DDBJ databases">
        <title>Mumia zhuanghuii sp. nov. isolated from the intestinal contents of plateau pika (Ochotona curzoniae) in the Qinghai-Tibet plateau of China.</title>
        <authorList>
            <person name="Tian Z."/>
        </authorList>
    </citation>
    <scope>NUCLEOTIDE SEQUENCE [LARGE SCALE GENOMIC DNA]</scope>
    <source>
        <strain evidence="3">350</strain>
    </source>
</reference>
<evidence type="ECO:0000313" key="2">
    <source>
        <dbReference type="EMBL" id="KAA1420011.1"/>
    </source>
</evidence>
<keyword evidence="1" id="KW-0472">Membrane</keyword>
<gene>
    <name evidence="2" type="ORF">FE697_019210</name>
</gene>
<sequence length="71" mass="7945">MEWFPSKPTIGQAVFGTLMLCALAAVPLYWSIDEPDRGNQVFLWVFGCLAGALAIVRAGVVVHLMLERRRR</sequence>
<dbReference type="AlphaFoldDB" id="A0A5Q6RPR0"/>
<evidence type="ECO:0000313" key="3">
    <source>
        <dbReference type="Proteomes" id="UP000307768"/>
    </source>
</evidence>
<feature type="transmembrane region" description="Helical" evidence="1">
    <location>
        <begin position="42"/>
        <end position="66"/>
    </location>
</feature>
<proteinExistence type="predicted"/>
<organism evidence="2 3">
    <name type="scientific">Mumia zhuanghuii</name>
    <dbReference type="NCBI Taxonomy" id="2585211"/>
    <lineage>
        <taxon>Bacteria</taxon>
        <taxon>Bacillati</taxon>
        <taxon>Actinomycetota</taxon>
        <taxon>Actinomycetes</taxon>
        <taxon>Propionibacteriales</taxon>
        <taxon>Nocardioidaceae</taxon>
        <taxon>Mumia</taxon>
    </lineage>
</organism>
<keyword evidence="1" id="KW-0812">Transmembrane</keyword>
<dbReference type="EMBL" id="VDFQ02000006">
    <property type="protein sequence ID" value="KAA1420011.1"/>
    <property type="molecule type" value="Genomic_DNA"/>
</dbReference>
<accession>A0A5Q6RPR0</accession>
<name>A0A5Q6RPR0_9ACTN</name>